<dbReference type="Gene3D" id="2.30.30.40">
    <property type="entry name" value="SH3 Domains"/>
    <property type="match status" value="1"/>
</dbReference>
<dbReference type="InterPro" id="IPR003646">
    <property type="entry name" value="SH3-like_bac-type"/>
</dbReference>
<dbReference type="AlphaFoldDB" id="A0A1E3KVC2"/>
<feature type="region of interest" description="Disordered" evidence="3">
    <location>
        <begin position="1"/>
        <end position="33"/>
    </location>
</feature>
<dbReference type="GO" id="GO:0004040">
    <property type="term" value="F:amidase activity"/>
    <property type="evidence" value="ECO:0007669"/>
    <property type="project" value="InterPro"/>
</dbReference>
<feature type="region of interest" description="Disordered" evidence="3">
    <location>
        <begin position="64"/>
        <end position="109"/>
    </location>
</feature>
<accession>A0A1E3KVC2</accession>
<dbReference type="Gene3D" id="1.10.530.10">
    <property type="match status" value="1"/>
</dbReference>
<sequence>MSSVLGITLAKPVQGKADQTSSPSTTKVKAATSGATSEVSSISTITANSATNVSSATHQFSTATTTSQQASSATSNISTTTASKQISKSTTGKLNSNETATTSNSAATSVASTAPYIPAKSNVSFTDNIKSTIANTPTTVAAPAIPSHSTQFIDDSAPITSPTPVTTNSIHVRPFTVHSSFSFKPGQFLRFTLPNVALLRDDVEQGVPNYVKNFFIAIKPGAMIGWSQYHILPSISGAQALLESGWGKSTLSVQGHNLFGIKGSYHGHSIEMPTTEYLNGEDVTIEATFRKYPDWATSIVDHGAFLNQNSRYRNLLGVKNYSTVAWDLQNDGYATAPNYATSLINAIQDYDLQEWDQEAFTGNTGSTTTTTGNHRSGTYTFIQNSNIRTEPSLSAPIIGVYYPGDVVNYTGQIKAEGYTWL</sequence>
<feature type="compositionally biased region" description="Low complexity" evidence="3">
    <location>
        <begin position="95"/>
        <end position="109"/>
    </location>
</feature>
<gene>
    <name evidence="5" type="ORF">LPJSA22_02842</name>
</gene>
<dbReference type="Proteomes" id="UP000094892">
    <property type="component" value="Unassembled WGS sequence"/>
</dbReference>
<dbReference type="InterPro" id="IPR051056">
    <property type="entry name" value="Glycosyl_Hydrolase_73"/>
</dbReference>
<evidence type="ECO:0000256" key="3">
    <source>
        <dbReference type="SAM" id="MobiDB-lite"/>
    </source>
</evidence>
<evidence type="ECO:0000313" key="5">
    <source>
        <dbReference type="EMBL" id="ODO62824.1"/>
    </source>
</evidence>
<organism evidence="5 6">
    <name type="scientific">Lactiplantibacillus plantarum</name>
    <name type="common">Lactobacillus plantarum</name>
    <dbReference type="NCBI Taxonomy" id="1590"/>
    <lineage>
        <taxon>Bacteria</taxon>
        <taxon>Bacillati</taxon>
        <taxon>Bacillota</taxon>
        <taxon>Bacilli</taxon>
        <taxon>Lactobacillales</taxon>
        <taxon>Lactobacillaceae</taxon>
        <taxon>Lactiplantibacillus</taxon>
    </lineage>
</organism>
<evidence type="ECO:0000256" key="2">
    <source>
        <dbReference type="ARBA" id="ARBA00022801"/>
    </source>
</evidence>
<dbReference type="Gene3D" id="4.10.80.30">
    <property type="entry name" value="DNA polymerase, domain 6"/>
    <property type="match status" value="1"/>
</dbReference>
<name>A0A1E3KVC2_LACPN</name>
<reference evidence="5 6" key="1">
    <citation type="submission" date="2016-08" db="EMBL/GenBank/DDBJ databases">
        <title>Genome sequencing of Lactobacillus plantarum JSA22, isolated from fermented soybean paste.</title>
        <authorList>
            <person name="Choi H.S."/>
        </authorList>
    </citation>
    <scope>NUCLEOTIDE SEQUENCE [LARGE SCALE GENOMIC DNA]</scope>
    <source>
        <strain evidence="5 6">JSA22</strain>
    </source>
</reference>
<comment type="similarity">
    <text evidence="1">Belongs to the glycosyl hydrolase 73 family.</text>
</comment>
<protein>
    <submittedName>
        <fullName evidence="5">Chitinase</fullName>
    </submittedName>
</protein>
<feature type="compositionally biased region" description="Low complexity" evidence="3">
    <location>
        <begin position="64"/>
        <end position="83"/>
    </location>
</feature>
<dbReference type="EMBL" id="MCOL01000001">
    <property type="protein sequence ID" value="ODO62824.1"/>
    <property type="molecule type" value="Genomic_DNA"/>
</dbReference>
<evidence type="ECO:0000256" key="1">
    <source>
        <dbReference type="ARBA" id="ARBA00010266"/>
    </source>
</evidence>
<comment type="caution">
    <text evidence="5">The sequence shown here is derived from an EMBL/GenBank/DDBJ whole genome shotgun (WGS) entry which is preliminary data.</text>
</comment>
<evidence type="ECO:0000259" key="4">
    <source>
        <dbReference type="SMART" id="SM00047"/>
    </source>
</evidence>
<dbReference type="Pfam" id="PF01832">
    <property type="entry name" value="Glucosaminidase"/>
    <property type="match status" value="1"/>
</dbReference>
<dbReference type="InterPro" id="IPR002901">
    <property type="entry name" value="MGlyc_endo_b_GlcNAc-like_dom"/>
</dbReference>
<feature type="compositionally biased region" description="Polar residues" evidence="3">
    <location>
        <begin position="17"/>
        <end position="33"/>
    </location>
</feature>
<dbReference type="PATRIC" id="fig|1590.231.peg.2544"/>
<dbReference type="Pfam" id="PF08460">
    <property type="entry name" value="SH3_5"/>
    <property type="match status" value="1"/>
</dbReference>
<dbReference type="RefSeq" id="WP_237421419.1">
    <property type="nucleotide sequence ID" value="NZ_AP028145.1"/>
</dbReference>
<proteinExistence type="inferred from homology"/>
<feature type="domain" description="Mannosyl-glycoprotein endo-beta-N-acetylglucosamidase-like" evidence="4">
    <location>
        <begin position="204"/>
        <end position="356"/>
    </location>
</feature>
<keyword evidence="2" id="KW-0378">Hydrolase</keyword>
<evidence type="ECO:0000313" key="6">
    <source>
        <dbReference type="Proteomes" id="UP000094892"/>
    </source>
</evidence>
<dbReference type="SMART" id="SM00047">
    <property type="entry name" value="LYZ2"/>
    <property type="match status" value="1"/>
</dbReference>
<dbReference type="PANTHER" id="PTHR33308">
    <property type="entry name" value="PEPTIDOGLYCAN HYDROLASE FLGJ"/>
    <property type="match status" value="1"/>
</dbReference>
<feature type="compositionally biased region" description="Polar residues" evidence="3">
    <location>
        <begin position="84"/>
        <end position="94"/>
    </location>
</feature>
<dbReference type="PANTHER" id="PTHR33308:SF9">
    <property type="entry name" value="PEPTIDOGLYCAN HYDROLASE FLGJ"/>
    <property type="match status" value="1"/>
</dbReference>